<evidence type="ECO:0000313" key="3">
    <source>
        <dbReference type="EMBL" id="OZS72501.1"/>
    </source>
</evidence>
<sequence length="59" mass="6747">MKISLKKQIKNTTTETVNSDSKLTETAYLLYSPANAEHLKKSIAQFKAGNIFKRKIFEK</sequence>
<dbReference type="Gene3D" id="6.10.250.330">
    <property type="match status" value="1"/>
</dbReference>
<name>A0A264VMG7_PRORE</name>
<dbReference type="EMBL" id="JAHWLI010000098">
    <property type="protein sequence ID" value="MBW3118711.1"/>
    <property type="molecule type" value="Genomic_DNA"/>
</dbReference>
<dbReference type="Proteomes" id="UP001155882">
    <property type="component" value="Unassembled WGS sequence"/>
</dbReference>
<dbReference type="Proteomes" id="UP000216001">
    <property type="component" value="Unassembled WGS sequence"/>
</dbReference>
<proteinExistence type="inferred from homology"/>
<protein>
    <submittedName>
        <fullName evidence="3">Uncharacterized protein</fullName>
    </submittedName>
</protein>
<reference evidence="3 4" key="1">
    <citation type="submission" date="2017-07" db="EMBL/GenBank/DDBJ databases">
        <title>blaIMP-27 on transferable plasmids in Proteus mirabilis and Providencia rettgeri.</title>
        <authorList>
            <person name="Potter R."/>
        </authorList>
    </citation>
    <scope>NUCLEOTIDE SEQUENCE [LARGE SCALE GENOMIC DNA]</scope>
    <source>
        <strain evidence="3 4">PR1</strain>
    </source>
</reference>
<dbReference type="GeneID" id="89492025"/>
<dbReference type="EMBL" id="NOWC01000036">
    <property type="protein sequence ID" value="OZS72501.1"/>
    <property type="molecule type" value="Genomic_DNA"/>
</dbReference>
<evidence type="ECO:0000313" key="4">
    <source>
        <dbReference type="Proteomes" id="UP000216001"/>
    </source>
</evidence>
<evidence type="ECO:0000256" key="1">
    <source>
        <dbReference type="ARBA" id="ARBA00009981"/>
    </source>
</evidence>
<dbReference type="AlphaFoldDB" id="A0A264VMG7"/>
<dbReference type="SUPFAM" id="SSF143120">
    <property type="entry name" value="YefM-like"/>
    <property type="match status" value="1"/>
</dbReference>
<comment type="caution">
    <text evidence="3">The sequence shown here is derived from an EMBL/GenBank/DDBJ whole genome shotgun (WGS) entry which is preliminary data.</text>
</comment>
<dbReference type="RefSeq" id="WP_004265164.1">
    <property type="nucleotide sequence ID" value="NZ_CABKOE010000023.1"/>
</dbReference>
<reference evidence="2" key="2">
    <citation type="submission" date="2021-07" db="EMBL/GenBank/DDBJ databases">
        <authorList>
            <person name="Stanton E."/>
        </authorList>
    </citation>
    <scope>NUCLEOTIDE SEQUENCE</scope>
    <source>
        <strain evidence="2">2021EL-01139</strain>
    </source>
</reference>
<organism evidence="3 4">
    <name type="scientific">Providencia rettgeri</name>
    <dbReference type="NCBI Taxonomy" id="587"/>
    <lineage>
        <taxon>Bacteria</taxon>
        <taxon>Pseudomonadati</taxon>
        <taxon>Pseudomonadota</taxon>
        <taxon>Gammaproteobacteria</taxon>
        <taxon>Enterobacterales</taxon>
        <taxon>Morganellaceae</taxon>
        <taxon>Providencia</taxon>
    </lineage>
</organism>
<gene>
    <name evidence="3" type="ORF">CHI95_21745</name>
    <name evidence="2" type="ORF">KYI77_19915</name>
</gene>
<comment type="similarity">
    <text evidence="1">Belongs to the phD/YefM antitoxin family.</text>
</comment>
<evidence type="ECO:0000313" key="2">
    <source>
        <dbReference type="EMBL" id="MBW3118711.1"/>
    </source>
</evidence>
<accession>A0A264VMG7</accession>
<dbReference type="InterPro" id="IPR036165">
    <property type="entry name" value="YefM-like_sf"/>
</dbReference>